<feature type="region of interest" description="Disordered" evidence="1">
    <location>
        <begin position="169"/>
        <end position="198"/>
    </location>
</feature>
<comment type="caution">
    <text evidence="2">The sequence shown here is derived from an EMBL/GenBank/DDBJ whole genome shotgun (WGS) entry which is preliminary data.</text>
</comment>
<evidence type="ECO:0000256" key="1">
    <source>
        <dbReference type="SAM" id="MobiDB-lite"/>
    </source>
</evidence>
<evidence type="ECO:0000313" key="2">
    <source>
        <dbReference type="EMBL" id="KAK1580587.1"/>
    </source>
</evidence>
<feature type="compositionally biased region" description="Acidic residues" evidence="1">
    <location>
        <begin position="171"/>
        <end position="196"/>
    </location>
</feature>
<name>A0AAD8PUP7_9PEZI</name>
<dbReference type="RefSeq" id="XP_060411620.1">
    <property type="nucleotide sequence ID" value="XM_060558369.1"/>
</dbReference>
<proteinExistence type="predicted"/>
<reference evidence="2" key="1">
    <citation type="submission" date="2021-06" db="EMBL/GenBank/DDBJ databases">
        <title>Comparative genomics, transcriptomics and evolutionary studies reveal genomic signatures of adaptation to plant cell wall in hemibiotrophic fungi.</title>
        <authorList>
            <consortium name="DOE Joint Genome Institute"/>
            <person name="Baroncelli R."/>
            <person name="Diaz J.F."/>
            <person name="Benocci T."/>
            <person name="Peng M."/>
            <person name="Battaglia E."/>
            <person name="Haridas S."/>
            <person name="Andreopoulos W."/>
            <person name="Labutti K."/>
            <person name="Pangilinan J."/>
            <person name="Floch G.L."/>
            <person name="Makela M.R."/>
            <person name="Henrissat B."/>
            <person name="Grigoriev I.V."/>
            <person name="Crouch J.A."/>
            <person name="De Vries R.P."/>
            <person name="Sukno S.A."/>
            <person name="Thon M.R."/>
        </authorList>
    </citation>
    <scope>NUCLEOTIDE SEQUENCE</scope>
    <source>
        <strain evidence="2">CBS 125086</strain>
    </source>
</reference>
<organism evidence="2 3">
    <name type="scientific">Colletotrichum navitas</name>
    <dbReference type="NCBI Taxonomy" id="681940"/>
    <lineage>
        <taxon>Eukaryota</taxon>
        <taxon>Fungi</taxon>
        <taxon>Dikarya</taxon>
        <taxon>Ascomycota</taxon>
        <taxon>Pezizomycotina</taxon>
        <taxon>Sordariomycetes</taxon>
        <taxon>Hypocreomycetidae</taxon>
        <taxon>Glomerellales</taxon>
        <taxon>Glomerellaceae</taxon>
        <taxon>Colletotrichum</taxon>
        <taxon>Colletotrichum graminicola species complex</taxon>
    </lineage>
</organism>
<dbReference type="AlphaFoldDB" id="A0AAD8PUP7"/>
<gene>
    <name evidence="2" type="ORF">LY79DRAFT_560875</name>
</gene>
<protein>
    <submittedName>
        <fullName evidence="2">Uncharacterized protein</fullName>
    </submittedName>
</protein>
<dbReference type="EMBL" id="JAHLJV010000053">
    <property type="protein sequence ID" value="KAK1580587.1"/>
    <property type="molecule type" value="Genomic_DNA"/>
</dbReference>
<sequence length="244" mass="28654">MEDLSPDPYVSNSFKEARDHLKTLQPESFYRWGFNLYRTTYDNQPLWDRYVSNLNHQINDTFSYQSEADRQTLQAIFRLNIIEGPDLEGASILEVRDRFTSWVSTLPSEADLQRDLPHVNDRDHVLFTYPLYVDAECLQSLQDKEDATSMGAEETPTVFIKAIDGSLEYPSSEDEWDDAADEFEEENGSDDDGDSEEEKKWMYVSCEDILNYWEPMSLGFNWEIQYGLCRWPQKRPWQEGIAYM</sequence>
<dbReference type="Proteomes" id="UP001230504">
    <property type="component" value="Unassembled WGS sequence"/>
</dbReference>
<keyword evidence="3" id="KW-1185">Reference proteome</keyword>
<dbReference type="GeneID" id="85442609"/>
<accession>A0AAD8PUP7</accession>
<evidence type="ECO:0000313" key="3">
    <source>
        <dbReference type="Proteomes" id="UP001230504"/>
    </source>
</evidence>